<dbReference type="InterPro" id="IPR014469">
    <property type="entry name" value="DUF2271"/>
</dbReference>
<dbReference type="RefSeq" id="WP_218157962.1">
    <property type="nucleotide sequence ID" value="NZ_FPBK01000018.1"/>
</dbReference>
<sequence length="161" mass="18171">MKLNIAISIFVSLVCLSFTSEPFQEKELTVKCLVQTKKYAGEGAYIAISLVDEAGNYQKTLYVIGDEERWYDSLVNWYTSIGKDSDVDAISGATITPGDRSVIAFKIAQTYVDKGYSIQVESAVEHNKYYENELRIPLTTENLNGSHEGTGYLRYVRFIMH</sequence>
<dbReference type="STRING" id="1224947.SAMN05216480_1189"/>
<dbReference type="Proteomes" id="UP000199138">
    <property type="component" value="Unassembled WGS sequence"/>
</dbReference>
<organism evidence="1 2">
    <name type="scientific">Pustulibacterium marinum</name>
    <dbReference type="NCBI Taxonomy" id="1224947"/>
    <lineage>
        <taxon>Bacteria</taxon>
        <taxon>Pseudomonadati</taxon>
        <taxon>Bacteroidota</taxon>
        <taxon>Flavobacteriia</taxon>
        <taxon>Flavobacteriales</taxon>
        <taxon>Flavobacteriaceae</taxon>
        <taxon>Pustulibacterium</taxon>
    </lineage>
</organism>
<reference evidence="1 2" key="1">
    <citation type="submission" date="2016-10" db="EMBL/GenBank/DDBJ databases">
        <authorList>
            <person name="de Groot N.N."/>
        </authorList>
    </citation>
    <scope>NUCLEOTIDE SEQUENCE [LARGE SCALE GENOMIC DNA]</scope>
    <source>
        <strain evidence="1 2">CGMCC 1.12333</strain>
    </source>
</reference>
<keyword evidence="2" id="KW-1185">Reference proteome</keyword>
<protein>
    <submittedName>
        <fullName evidence="1">Uncharacterized protein</fullName>
    </submittedName>
</protein>
<gene>
    <name evidence="1" type="ORF">SAMN05216480_1189</name>
</gene>
<dbReference type="AlphaFoldDB" id="A0A1I7IMH4"/>
<evidence type="ECO:0000313" key="1">
    <source>
        <dbReference type="EMBL" id="SFU74125.1"/>
    </source>
</evidence>
<evidence type="ECO:0000313" key="2">
    <source>
        <dbReference type="Proteomes" id="UP000199138"/>
    </source>
</evidence>
<dbReference type="EMBL" id="FPBK01000018">
    <property type="protein sequence ID" value="SFU74125.1"/>
    <property type="molecule type" value="Genomic_DNA"/>
</dbReference>
<dbReference type="Pfam" id="PF10029">
    <property type="entry name" value="DUF2271"/>
    <property type="match status" value="1"/>
</dbReference>
<accession>A0A1I7IMH4</accession>
<name>A0A1I7IMH4_9FLAO</name>
<proteinExistence type="predicted"/>